<evidence type="ECO:0000313" key="7">
    <source>
        <dbReference type="EMBL" id="CAF4579376.1"/>
    </source>
</evidence>
<organism evidence="2 9">
    <name type="scientific">Rotaria socialis</name>
    <dbReference type="NCBI Taxonomy" id="392032"/>
    <lineage>
        <taxon>Eukaryota</taxon>
        <taxon>Metazoa</taxon>
        <taxon>Spiralia</taxon>
        <taxon>Gnathifera</taxon>
        <taxon>Rotifera</taxon>
        <taxon>Eurotatoria</taxon>
        <taxon>Bdelloidea</taxon>
        <taxon>Philodinida</taxon>
        <taxon>Philodinidae</taxon>
        <taxon>Rotaria</taxon>
    </lineage>
</organism>
<evidence type="ECO:0000313" key="8">
    <source>
        <dbReference type="EMBL" id="CAF4626609.1"/>
    </source>
</evidence>
<protein>
    <submittedName>
        <fullName evidence="2">Uncharacterized protein</fullName>
    </submittedName>
</protein>
<evidence type="ECO:0000313" key="6">
    <source>
        <dbReference type="EMBL" id="CAF4374645.1"/>
    </source>
</evidence>
<dbReference type="EMBL" id="CAJOBP010001613">
    <property type="protein sequence ID" value="CAF4297992.1"/>
    <property type="molecule type" value="Genomic_DNA"/>
</dbReference>
<dbReference type="Proteomes" id="UP000663833">
    <property type="component" value="Unassembled WGS sequence"/>
</dbReference>
<evidence type="ECO:0000313" key="1">
    <source>
        <dbReference type="EMBL" id="CAF3109388.1"/>
    </source>
</evidence>
<dbReference type="EMBL" id="CAJOBS010000694">
    <property type="protein sequence ID" value="CAF4626609.1"/>
    <property type="molecule type" value="Genomic_DNA"/>
</dbReference>
<sequence length="196" mass="22410">MLTHQLKQNLFNSQYNQKPLPSYNWTKPEESEVYDQSINYPVRYQCPSQIPTKNVSSTAHTIPSINENARLCLVPCPESIQDVYLPLSLVHRPPPNPQSLCAVCCCVPGKSLIKKIVYKQIEEDNQYENQSYIDYRSVIDQLATHVSVRYGNNIIEETGGASVCVDYNEQLRILDFPVYISGEEHINSIEPLVSRY</sequence>
<keyword evidence="10" id="KW-1185">Reference proteome</keyword>
<evidence type="ECO:0000313" key="9">
    <source>
        <dbReference type="Proteomes" id="UP000663872"/>
    </source>
</evidence>
<dbReference type="Proteomes" id="UP000663873">
    <property type="component" value="Unassembled WGS sequence"/>
</dbReference>
<accession>A0A818C8K1</accession>
<reference evidence="2" key="1">
    <citation type="submission" date="2021-02" db="EMBL/GenBank/DDBJ databases">
        <authorList>
            <person name="Nowell W R."/>
        </authorList>
    </citation>
    <scope>NUCLEOTIDE SEQUENCE</scope>
</reference>
<dbReference type="EMBL" id="CAJNYT010001722">
    <property type="protein sequence ID" value="CAF3427117.1"/>
    <property type="molecule type" value="Genomic_DNA"/>
</dbReference>
<dbReference type="Proteomes" id="UP000663851">
    <property type="component" value="Unassembled WGS sequence"/>
</dbReference>
<evidence type="ECO:0000313" key="5">
    <source>
        <dbReference type="EMBL" id="CAF4297992.1"/>
    </source>
</evidence>
<dbReference type="Proteomes" id="UP000663872">
    <property type="component" value="Unassembled WGS sequence"/>
</dbReference>
<evidence type="ECO:0000313" key="2">
    <source>
        <dbReference type="EMBL" id="CAF3427117.1"/>
    </source>
</evidence>
<proteinExistence type="predicted"/>
<gene>
    <name evidence="2" type="ORF">GRG538_LOCUS12309</name>
    <name evidence="6" type="ORF">HFQ381_LOCUS18300</name>
    <name evidence="3" type="ORF">KIK155_LOCUS11985</name>
    <name evidence="4" type="ORF">LUA448_LOCUS27412</name>
    <name evidence="7" type="ORF">QYT958_LOCUS10167</name>
    <name evidence="1" type="ORF">TIS948_LOCUS7377</name>
    <name evidence="8" type="ORF">TOA249_LOCUS12322</name>
    <name evidence="5" type="ORF">UJA718_LOCUS12448</name>
</gene>
<dbReference type="EMBL" id="CAJOBO010001406">
    <property type="protein sequence ID" value="CAF4374645.1"/>
    <property type="molecule type" value="Genomic_DNA"/>
</dbReference>
<dbReference type="Proteomes" id="UP000663848">
    <property type="component" value="Unassembled WGS sequence"/>
</dbReference>
<dbReference type="OrthoDB" id="10068116at2759"/>
<comment type="caution">
    <text evidence="2">The sequence shown here is derived from an EMBL/GenBank/DDBJ whole genome shotgun (WGS) entry which is preliminary data.</text>
</comment>
<dbReference type="Proteomes" id="UP000663838">
    <property type="component" value="Unassembled WGS sequence"/>
</dbReference>
<dbReference type="Proteomes" id="UP000663825">
    <property type="component" value="Unassembled WGS sequence"/>
</dbReference>
<evidence type="ECO:0000313" key="4">
    <source>
        <dbReference type="EMBL" id="CAF3539953.1"/>
    </source>
</evidence>
<evidence type="ECO:0000313" key="3">
    <source>
        <dbReference type="EMBL" id="CAF3445394.1"/>
    </source>
</evidence>
<dbReference type="EMBL" id="CAJNYV010001911">
    <property type="protein sequence ID" value="CAF3445394.1"/>
    <property type="molecule type" value="Genomic_DNA"/>
</dbReference>
<dbReference type="Proteomes" id="UP000663865">
    <property type="component" value="Unassembled WGS sequence"/>
</dbReference>
<dbReference type="EMBL" id="CAJNYD010003739">
    <property type="protein sequence ID" value="CAF3539953.1"/>
    <property type="molecule type" value="Genomic_DNA"/>
</dbReference>
<name>A0A818C8K1_9BILA</name>
<evidence type="ECO:0000313" key="10">
    <source>
        <dbReference type="Proteomes" id="UP000663873"/>
    </source>
</evidence>
<dbReference type="EMBL" id="CAJNXB010000887">
    <property type="protein sequence ID" value="CAF3109388.1"/>
    <property type="molecule type" value="Genomic_DNA"/>
</dbReference>
<dbReference type="EMBL" id="CAJOBR010001114">
    <property type="protein sequence ID" value="CAF4579376.1"/>
    <property type="molecule type" value="Genomic_DNA"/>
</dbReference>
<dbReference type="AlphaFoldDB" id="A0A818C8K1"/>